<dbReference type="PANTHER" id="PTHR31650:SF1">
    <property type="entry name" value="WAX ESTER SYNTHASE_DIACYLGLYCEROL ACYLTRANSFERASE 4-RELATED"/>
    <property type="match status" value="1"/>
</dbReference>
<evidence type="ECO:0000313" key="3">
    <source>
        <dbReference type="Proteomes" id="UP000014500"/>
    </source>
</evidence>
<dbReference type="InterPro" id="IPR045034">
    <property type="entry name" value="O-acyltransferase_WSD1-like"/>
</dbReference>
<reference evidence="3" key="1">
    <citation type="submission" date="2011-05" db="EMBL/GenBank/DDBJ databases">
        <authorList>
            <person name="Richards S.R."/>
            <person name="Qu J."/>
            <person name="Jiang H."/>
            <person name="Jhangiani S.N."/>
            <person name="Agravi P."/>
            <person name="Goodspeed R."/>
            <person name="Gross S."/>
            <person name="Mandapat C."/>
            <person name="Jackson L."/>
            <person name="Mathew T."/>
            <person name="Pu L."/>
            <person name="Thornton R."/>
            <person name="Saada N."/>
            <person name="Wilczek-Boney K.B."/>
            <person name="Lee S."/>
            <person name="Kovar C."/>
            <person name="Wu Y."/>
            <person name="Scherer S.E."/>
            <person name="Worley K.C."/>
            <person name="Muzny D.M."/>
            <person name="Gibbs R."/>
        </authorList>
    </citation>
    <scope>NUCLEOTIDE SEQUENCE</scope>
    <source>
        <strain evidence="3">Brora</strain>
    </source>
</reference>
<reference evidence="2" key="2">
    <citation type="submission" date="2015-02" db="UniProtKB">
        <authorList>
            <consortium name="EnsemblMetazoa"/>
        </authorList>
    </citation>
    <scope>IDENTIFICATION</scope>
</reference>
<feature type="transmembrane region" description="Helical" evidence="1">
    <location>
        <begin position="20"/>
        <end position="43"/>
    </location>
</feature>
<accession>T1J8F7</accession>
<proteinExistence type="predicted"/>
<evidence type="ECO:0000313" key="2">
    <source>
        <dbReference type="EnsemblMetazoa" id="SMAR009987-PA"/>
    </source>
</evidence>
<organism evidence="2 3">
    <name type="scientific">Strigamia maritima</name>
    <name type="common">European centipede</name>
    <name type="synonym">Geophilus maritimus</name>
    <dbReference type="NCBI Taxonomy" id="126957"/>
    <lineage>
        <taxon>Eukaryota</taxon>
        <taxon>Metazoa</taxon>
        <taxon>Ecdysozoa</taxon>
        <taxon>Arthropoda</taxon>
        <taxon>Myriapoda</taxon>
        <taxon>Chilopoda</taxon>
        <taxon>Pleurostigmophora</taxon>
        <taxon>Geophilomorpha</taxon>
        <taxon>Linotaeniidae</taxon>
        <taxon>Strigamia</taxon>
    </lineage>
</organism>
<dbReference type="Proteomes" id="UP000014500">
    <property type="component" value="Unassembled WGS sequence"/>
</dbReference>
<evidence type="ECO:0000256" key="1">
    <source>
        <dbReference type="SAM" id="Phobius"/>
    </source>
</evidence>
<protein>
    <recommendedName>
        <fullName evidence="4">Diacylglycerol O-acyltransferase</fullName>
    </recommendedName>
</protein>
<dbReference type="SUPFAM" id="SSF52777">
    <property type="entry name" value="CoA-dependent acyltransferases"/>
    <property type="match status" value="1"/>
</dbReference>
<keyword evidence="1" id="KW-0472">Membrane</keyword>
<dbReference type="InterPro" id="IPR023213">
    <property type="entry name" value="CAT-like_dom_sf"/>
</dbReference>
<name>T1J8F7_STRMM</name>
<dbReference type="STRING" id="126957.T1J8F7"/>
<dbReference type="PhylomeDB" id="T1J8F7"/>
<dbReference type="Gene3D" id="3.30.559.10">
    <property type="entry name" value="Chloramphenicol acetyltransferase-like domain"/>
    <property type="match status" value="1"/>
</dbReference>
<dbReference type="GO" id="GO:0008374">
    <property type="term" value="F:O-acyltransferase activity"/>
    <property type="evidence" value="ECO:0007669"/>
    <property type="project" value="InterPro"/>
</dbReference>
<dbReference type="GO" id="GO:0019432">
    <property type="term" value="P:triglyceride biosynthetic process"/>
    <property type="evidence" value="ECO:0007669"/>
    <property type="project" value="TreeGrafter"/>
</dbReference>
<dbReference type="EMBL" id="JH431954">
    <property type="status" value="NOT_ANNOTATED_CDS"/>
    <property type="molecule type" value="Genomic_DNA"/>
</dbReference>
<keyword evidence="3" id="KW-1185">Reference proteome</keyword>
<keyword evidence="1" id="KW-1133">Transmembrane helix</keyword>
<keyword evidence="1" id="KW-0812">Transmembrane</keyword>
<dbReference type="GO" id="GO:0005886">
    <property type="term" value="C:plasma membrane"/>
    <property type="evidence" value="ECO:0007669"/>
    <property type="project" value="TreeGrafter"/>
</dbReference>
<dbReference type="PANTHER" id="PTHR31650">
    <property type="entry name" value="O-ACYLTRANSFERASE (WSD1-LIKE) FAMILY PROTEIN"/>
    <property type="match status" value="1"/>
</dbReference>
<evidence type="ECO:0008006" key="4">
    <source>
        <dbReference type="Google" id="ProtNLM"/>
    </source>
</evidence>
<dbReference type="HOGENOM" id="CLU_024186_1_0_1"/>
<sequence length="490" mass="57011">MKKSSNSSIYSLLKPLLRLIASYIVLRVLLLIGLLSGLFFSLYRYCVGLYLSHKYKHPIVFAEALDAKYCINDEIMQSYQVLKGKCDIHKLRRRIDEQWLQPQSYNGRWTYTKLRQQLKLELGYYFWIPQIQFRIENHVILHDGSQLTDKNDLRSFSSKNSTLSMKNEILWQFILVNLPENHHILLFRAHHALMDRISMNRMYRKLFDDQEDANISLTTNNIFSNFGFIDKISFWSRLFGSAPYHFCKELLRKEEKHILHGPRLTGNKLIGISAPMALERLKNIMKHTDGDANDVLMACVFGALRTYFISEDQPIPSEMRLHVPIWLNTSQDQVKMENNATTQSVLAFINESFNNERFIKGKTHRDREIAPILYFTHMYYKFYVNRYPVCMMKQIVDRLSSSVVVSCLEVSTPKCLLGNEVIEQQIWLPEVNGVGGCGLAITMSWDVNRSIVCAVKADLGIMKSQENVDKLVGLVGKEFDEFWNIYNGNK</sequence>
<dbReference type="EnsemblMetazoa" id="SMAR009987-RA">
    <property type="protein sequence ID" value="SMAR009987-PA"/>
    <property type="gene ID" value="SMAR009987"/>
</dbReference>
<dbReference type="AlphaFoldDB" id="T1J8F7"/>